<dbReference type="Pfam" id="PF00534">
    <property type="entry name" value="Glycos_transf_1"/>
    <property type="match status" value="1"/>
</dbReference>
<feature type="domain" description="Glycosyltransferase subfamily 4-like N-terminal" evidence="2">
    <location>
        <begin position="16"/>
        <end position="173"/>
    </location>
</feature>
<name>A0A068R9F4_9GAMM</name>
<evidence type="ECO:0000259" key="1">
    <source>
        <dbReference type="Pfam" id="PF00534"/>
    </source>
</evidence>
<accession>A0A068R9F4</accession>
<dbReference type="OrthoDB" id="9802525at2"/>
<dbReference type="InterPro" id="IPR028098">
    <property type="entry name" value="Glyco_trans_4-like_N"/>
</dbReference>
<keyword evidence="3" id="KW-0808">Transferase</keyword>
<dbReference type="PANTHER" id="PTHR12526">
    <property type="entry name" value="GLYCOSYLTRANSFERASE"/>
    <property type="match status" value="1"/>
</dbReference>
<dbReference type="Pfam" id="PF13439">
    <property type="entry name" value="Glyco_transf_4"/>
    <property type="match status" value="1"/>
</dbReference>
<dbReference type="InterPro" id="IPR001296">
    <property type="entry name" value="Glyco_trans_1"/>
</dbReference>
<evidence type="ECO:0000313" key="3">
    <source>
        <dbReference type="EMBL" id="CDG46875.1"/>
    </source>
</evidence>
<feature type="domain" description="Glycosyl transferase family 1" evidence="1">
    <location>
        <begin position="191"/>
        <end position="347"/>
    </location>
</feature>
<dbReference type="EMBL" id="FR904230">
    <property type="protein sequence ID" value="CDG46875.1"/>
    <property type="molecule type" value="Genomic_DNA"/>
</dbReference>
<dbReference type="AlphaFoldDB" id="A0A068R9F4"/>
<dbReference type="SUPFAM" id="SSF53756">
    <property type="entry name" value="UDP-Glycosyltransferase/glycogen phosphorylase"/>
    <property type="match status" value="1"/>
</dbReference>
<dbReference type="CDD" id="cd03795">
    <property type="entry name" value="GT4_WfcD-like"/>
    <property type="match status" value="1"/>
</dbReference>
<proteinExistence type="predicted"/>
<protein>
    <submittedName>
        <fullName evidence="3">Putative glycosyl transferase</fullName>
    </submittedName>
</protein>
<dbReference type="RefSeq" id="WP_061769661.1">
    <property type="nucleotide sequence ID" value="NZ_FR904230.1"/>
</dbReference>
<reference evidence="3" key="2">
    <citation type="journal article" date="2014" name="Genome Biol. Evol.">
        <title>Settling down: the genome of Serratia symbiotica from the aphid Cinara tujafilina zooms in on the process of accommodation to a cooperative intracellular life.</title>
        <authorList>
            <person name="Manzano-Marin A."/>
            <person name="Latorre A."/>
        </authorList>
    </citation>
    <scope>NUCLEOTIDE SEQUENCE</scope>
    <source>
        <strain evidence="3">SCt-VLC</strain>
    </source>
</reference>
<dbReference type="GO" id="GO:1901135">
    <property type="term" value="P:carbohydrate derivative metabolic process"/>
    <property type="evidence" value="ECO:0007669"/>
    <property type="project" value="UniProtKB-ARBA"/>
</dbReference>
<dbReference type="Gene3D" id="3.40.50.2000">
    <property type="entry name" value="Glycogen Phosphorylase B"/>
    <property type="match status" value="2"/>
</dbReference>
<reference evidence="3" key="1">
    <citation type="submission" date="2013-06" db="EMBL/GenBank/DDBJ databases">
        <authorList>
            <person name="Mazano-Marin A."/>
        </authorList>
    </citation>
    <scope>NUCLEOTIDE SEQUENCE</scope>
    <source>
        <strain evidence="3">SCt-VLC</strain>
    </source>
</reference>
<dbReference type="GO" id="GO:0016757">
    <property type="term" value="F:glycosyltransferase activity"/>
    <property type="evidence" value="ECO:0007669"/>
    <property type="project" value="InterPro"/>
</dbReference>
<organism evidence="3">
    <name type="scientific">Serratia symbiotica SCt-VLC</name>
    <dbReference type="NCBI Taxonomy" id="1347341"/>
    <lineage>
        <taxon>Bacteria</taxon>
        <taxon>Pseudomonadati</taxon>
        <taxon>Pseudomonadota</taxon>
        <taxon>Gammaproteobacteria</taxon>
        <taxon>Enterobacterales</taxon>
        <taxon>Yersiniaceae</taxon>
        <taxon>Serratia</taxon>
        <taxon>Serratia symbiotica</taxon>
    </lineage>
</organism>
<evidence type="ECO:0000259" key="2">
    <source>
        <dbReference type="Pfam" id="PF13439"/>
    </source>
</evidence>
<dbReference type="PANTHER" id="PTHR12526:SF627">
    <property type="entry name" value="D-RHAMNOSYLTRANSFERASE WBPZ"/>
    <property type="match status" value="1"/>
</dbReference>
<gene>
    <name evidence="3" type="ORF">SCTVLC_0086</name>
</gene>
<sequence>MLQVLHFYKTYYPDSFGGIEQVIFQLSEAGVRHQIESTILSLSTRGDIDNERVGKHVAYYAACDFEVASTPFSTSAISKFKALAAKADIIHYHFPYPFMDLLHFITGIKKPTIVSYHSDIVKQQIALKIYAPLMDKFLNSVDCIVAASPNYVKTSPVLQKYLSKVRVIPYGLDKKSYPVADEVHLAYWRRQVGERFFLFVGAFRYYKGLHILLKAIQHTDFPLVIIGAGPIEAALKQQAQDLGLKNIHFLGALPDEHKAALLQLCYSVVFPSHLRSEAFGITLLEGAMYGKPLISSEIGTGTTYINIDQETGIVVPPSNPQALRAAMDTLWQDPEQAQRYGENAAKRFQTLFTSERMAESYIELYHQLISNCS</sequence>